<name>A0AAP5F1I1_9GAMM</name>
<dbReference type="InterPro" id="IPR007345">
    <property type="entry name" value="Polysacch_pyruvyl_Trfase"/>
</dbReference>
<proteinExistence type="predicted"/>
<evidence type="ECO:0000259" key="1">
    <source>
        <dbReference type="Pfam" id="PF04230"/>
    </source>
</evidence>
<dbReference type="Proteomes" id="UP001240529">
    <property type="component" value="Unassembled WGS sequence"/>
</dbReference>
<dbReference type="PANTHER" id="PTHR36836:SF1">
    <property type="entry name" value="COLANIC ACID BIOSYNTHESIS PROTEIN WCAK"/>
    <property type="match status" value="1"/>
</dbReference>
<organism evidence="2 3">
    <name type="scientific">Stenotrophomonas geniculata</name>
    <dbReference type="NCBI Taxonomy" id="86188"/>
    <lineage>
        <taxon>Bacteria</taxon>
        <taxon>Pseudomonadati</taxon>
        <taxon>Pseudomonadota</taxon>
        <taxon>Gammaproteobacteria</taxon>
        <taxon>Lysobacterales</taxon>
        <taxon>Lysobacteraceae</taxon>
        <taxon>Stenotrophomonas</taxon>
    </lineage>
</organism>
<feature type="domain" description="Polysaccharide pyruvyl transferase" evidence="1">
    <location>
        <begin position="14"/>
        <end position="280"/>
    </location>
</feature>
<dbReference type="AlphaFoldDB" id="A0AAP5F1I1"/>
<sequence>MKSVLILHAYSAENLGDGLLVAETLKAVRAAFDGEAIEAVVLASYPESFESIPGVRFVRSKPGRFGYPSEYLHALWSMDRFDAIVAVGGGYLRAKSMKEALKTALVHGPQLLAAAWRAPRRAVYLPQSIGPAHFGSRLILRGVLRRMQKVFLRDDRSIEEMGLPNALRAADLAAGRMSERGVSLAVADVPVLSVRHVNGRLPGGLLPLANSIGTYDSYIQSTVRSNDDRPATSELTYRRLIPRPEMMGSAAEPRVVVAVRLHAALMALAAGHYVVHLAYERKGFGAFGDLDIPEFVHNVNSFDQEKVLAQVHLLLGSQAARAEYNDRLRHSMIKLSGCRELLHSAIRDGSSNAA</sequence>
<evidence type="ECO:0000313" key="3">
    <source>
        <dbReference type="Proteomes" id="UP001240529"/>
    </source>
</evidence>
<reference evidence="2" key="1">
    <citation type="submission" date="2023-07" db="EMBL/GenBank/DDBJ databases">
        <authorList>
            <person name="Shahid S."/>
            <person name="Akbar M.Y."/>
            <person name="Ajmal W."/>
            <person name="Ansari A."/>
            <person name="Ghazanfar S."/>
        </authorList>
    </citation>
    <scope>NUCLEOTIDE SEQUENCE</scope>
    <source>
        <strain evidence="2">NIGAB</strain>
    </source>
</reference>
<dbReference type="GO" id="GO:0016740">
    <property type="term" value="F:transferase activity"/>
    <property type="evidence" value="ECO:0007669"/>
    <property type="project" value="UniProtKB-KW"/>
</dbReference>
<protein>
    <submittedName>
        <fullName evidence="2">Polysaccharide pyruvyl transferase family protein</fullName>
    </submittedName>
</protein>
<dbReference type="EMBL" id="JAVIAC010000002">
    <property type="protein sequence ID" value="MDQ7950939.1"/>
    <property type="molecule type" value="Genomic_DNA"/>
</dbReference>
<keyword evidence="2" id="KW-0808">Transferase</keyword>
<comment type="caution">
    <text evidence="2">The sequence shown here is derived from an EMBL/GenBank/DDBJ whole genome shotgun (WGS) entry which is preliminary data.</text>
</comment>
<gene>
    <name evidence="2" type="ORF">Q0031_03995</name>
</gene>
<dbReference type="RefSeq" id="WP_305730161.1">
    <property type="nucleotide sequence ID" value="NZ_JAUZEA010000002.1"/>
</dbReference>
<dbReference type="Pfam" id="PF04230">
    <property type="entry name" value="PS_pyruv_trans"/>
    <property type="match status" value="1"/>
</dbReference>
<accession>A0AAP5F1I1</accession>
<dbReference type="PANTHER" id="PTHR36836">
    <property type="entry name" value="COLANIC ACID BIOSYNTHESIS PROTEIN WCAK"/>
    <property type="match status" value="1"/>
</dbReference>
<evidence type="ECO:0000313" key="2">
    <source>
        <dbReference type="EMBL" id="MDQ7950939.1"/>
    </source>
</evidence>